<reference evidence="1 2" key="1">
    <citation type="journal article" date="2022" name="bioRxiv">
        <title>Genomics of Preaxostyla Flagellates Illuminates Evolutionary Transitions and the Path Towards Mitochondrial Loss.</title>
        <authorList>
            <person name="Novak L.V.F."/>
            <person name="Treitli S.C."/>
            <person name="Pyrih J."/>
            <person name="Halakuc P."/>
            <person name="Pipaliya S.V."/>
            <person name="Vacek V."/>
            <person name="Brzon O."/>
            <person name="Soukal P."/>
            <person name="Eme L."/>
            <person name="Dacks J.B."/>
            <person name="Karnkowska A."/>
            <person name="Elias M."/>
            <person name="Hampl V."/>
        </authorList>
    </citation>
    <scope>NUCLEOTIDE SEQUENCE [LARGE SCALE GENOMIC DNA]</scope>
    <source>
        <strain evidence="1">NAU3</strain>
        <tissue evidence="1">Gut</tissue>
    </source>
</reference>
<sequence length="537" mass="58317">MECSPIVVGSDLNGRGSSIWIVRSTHKCESNVVVPLVCRCWTGRVIDVGRESMKDDERGENESDERVSICGVGLMMSNSHFVVGTGLLFWFDSDDVWSREMSVETSLVCSSLVNVSSPSPFTPTKQVFGSEVTQLVVGSCVSRCTNHDSGTGMMSANMGGNVVCLNTSFSSCIRDRNEDLSFSFENRTQTILGRLSLSPTSEVTSVSFTLCTFNEMTIASSSVDDFGGAAIHLRNPKSSVTIKSCFFHNCSATIGYHSAGGGAIFMFQDNKGFYFSVSNSSFTECSSDSMGGSMYVKMPSAASIDSCFFENSKASHGGALSLCIWDTLVSISNSAFVACSAEVGSGIHYFQMVWITLSFVQFRECSASNECGHIGNDIYFTYGAFLTWIIDDFTFCDSTSESPNLYIENDDLLDSTLVPHLDSTPTIKSVDVSFDGSVATVTVETEEALKGTMGVLLDGSNVPRLVHVVFGKPWEESRIGTAVVSSGANGILPNDTTYTNRTTSFATDFFPLPTIWNCGRYIERYECNRDCVEGSEF</sequence>
<keyword evidence="2" id="KW-1185">Reference proteome</keyword>
<proteinExistence type="predicted"/>
<name>A0ABQ9WYB6_9EUKA</name>
<evidence type="ECO:0008006" key="3">
    <source>
        <dbReference type="Google" id="ProtNLM"/>
    </source>
</evidence>
<protein>
    <recommendedName>
        <fullName evidence="3">Right handed beta helix domain-containing protein</fullName>
    </recommendedName>
</protein>
<dbReference type="InterPro" id="IPR011050">
    <property type="entry name" value="Pectin_lyase_fold/virulence"/>
</dbReference>
<organism evidence="1 2">
    <name type="scientific">Blattamonas nauphoetae</name>
    <dbReference type="NCBI Taxonomy" id="2049346"/>
    <lineage>
        <taxon>Eukaryota</taxon>
        <taxon>Metamonada</taxon>
        <taxon>Preaxostyla</taxon>
        <taxon>Oxymonadida</taxon>
        <taxon>Blattamonas</taxon>
    </lineage>
</organism>
<comment type="caution">
    <text evidence="1">The sequence shown here is derived from an EMBL/GenBank/DDBJ whole genome shotgun (WGS) entry which is preliminary data.</text>
</comment>
<dbReference type="SUPFAM" id="SSF51126">
    <property type="entry name" value="Pectin lyase-like"/>
    <property type="match status" value="1"/>
</dbReference>
<evidence type="ECO:0000313" key="1">
    <source>
        <dbReference type="EMBL" id="KAK2943000.1"/>
    </source>
</evidence>
<dbReference type="Proteomes" id="UP001281761">
    <property type="component" value="Unassembled WGS sequence"/>
</dbReference>
<gene>
    <name evidence="1" type="ORF">BLNAU_22081</name>
</gene>
<accession>A0ABQ9WYB6</accession>
<dbReference type="EMBL" id="JARBJD010000370">
    <property type="protein sequence ID" value="KAK2943000.1"/>
    <property type="molecule type" value="Genomic_DNA"/>
</dbReference>
<evidence type="ECO:0000313" key="2">
    <source>
        <dbReference type="Proteomes" id="UP001281761"/>
    </source>
</evidence>